<proteinExistence type="predicted"/>
<name>A0A1Q9CRF9_SYMMI</name>
<dbReference type="Proteomes" id="UP000186817">
    <property type="component" value="Unassembled WGS sequence"/>
</dbReference>
<evidence type="ECO:0000313" key="2">
    <source>
        <dbReference type="Proteomes" id="UP000186817"/>
    </source>
</evidence>
<comment type="caution">
    <text evidence="1">The sequence shown here is derived from an EMBL/GenBank/DDBJ whole genome shotgun (WGS) entry which is preliminary data.</text>
</comment>
<organism evidence="1 2">
    <name type="scientific">Symbiodinium microadriaticum</name>
    <name type="common">Dinoflagellate</name>
    <name type="synonym">Zooxanthella microadriatica</name>
    <dbReference type="NCBI Taxonomy" id="2951"/>
    <lineage>
        <taxon>Eukaryota</taxon>
        <taxon>Sar</taxon>
        <taxon>Alveolata</taxon>
        <taxon>Dinophyceae</taxon>
        <taxon>Suessiales</taxon>
        <taxon>Symbiodiniaceae</taxon>
        <taxon>Symbiodinium</taxon>
    </lineage>
</organism>
<protein>
    <submittedName>
        <fullName evidence="1">Uncharacterized protein</fullName>
    </submittedName>
</protein>
<gene>
    <name evidence="1" type="ORF">AK812_SmicGene33475</name>
</gene>
<accession>A0A1Q9CRF9</accession>
<keyword evidence="2" id="KW-1185">Reference proteome</keyword>
<evidence type="ECO:0000313" key="1">
    <source>
        <dbReference type="EMBL" id="OLP85509.1"/>
    </source>
</evidence>
<dbReference type="AlphaFoldDB" id="A0A1Q9CRF9"/>
<reference evidence="1 2" key="1">
    <citation type="submission" date="2016-02" db="EMBL/GenBank/DDBJ databases">
        <title>Genome analysis of coral dinoflagellate symbionts highlights evolutionary adaptations to a symbiotic lifestyle.</title>
        <authorList>
            <person name="Aranda M."/>
            <person name="Li Y."/>
            <person name="Liew Y.J."/>
            <person name="Baumgarten S."/>
            <person name="Simakov O."/>
            <person name="Wilson M."/>
            <person name="Piel J."/>
            <person name="Ashoor H."/>
            <person name="Bougouffa S."/>
            <person name="Bajic V.B."/>
            <person name="Ryu T."/>
            <person name="Ravasi T."/>
            <person name="Bayer T."/>
            <person name="Micklem G."/>
            <person name="Kim H."/>
            <person name="Bhak J."/>
            <person name="Lajeunesse T.C."/>
            <person name="Voolstra C.R."/>
        </authorList>
    </citation>
    <scope>NUCLEOTIDE SEQUENCE [LARGE SCALE GENOMIC DNA]</scope>
    <source>
        <strain evidence="1 2">CCMP2467</strain>
    </source>
</reference>
<dbReference type="EMBL" id="LSRX01000973">
    <property type="protein sequence ID" value="OLP85509.1"/>
    <property type="molecule type" value="Genomic_DNA"/>
</dbReference>
<sequence>MAESVFLFVRAGEATRYQTLAKVRICKIRHEETTALSDLNRSRVRAAATPESMLLALRLCRFLGIVVIGLVQAQDPGGGQCPEPLRFERWIAAFAESCQPLADDLSCSWVTCDCLQVSLQVPVELSLVPTCFQEGVETQLLTQDQRRIASELVRGSACGSVTRELGKPCGQCDGFRLERPQCYDTTAPPYRTFISGAHPVGVFTGLVLATLKFFDEFL</sequence>
<dbReference type="OrthoDB" id="416976at2759"/>